<proteinExistence type="predicted"/>
<protein>
    <submittedName>
        <fullName evidence="1">Ribonuclease T2</fullName>
    </submittedName>
</protein>
<reference evidence="1" key="1">
    <citation type="journal article" date="2021" name="Environ. Microbiol.">
        <title>Gene family expansions and transcriptome signatures uncover fungal adaptations to wood decay.</title>
        <authorList>
            <person name="Hage H."/>
            <person name="Miyauchi S."/>
            <person name="Viragh M."/>
            <person name="Drula E."/>
            <person name="Min B."/>
            <person name="Chaduli D."/>
            <person name="Navarro D."/>
            <person name="Favel A."/>
            <person name="Norest M."/>
            <person name="Lesage-Meessen L."/>
            <person name="Balint B."/>
            <person name="Merenyi Z."/>
            <person name="de Eugenio L."/>
            <person name="Morin E."/>
            <person name="Martinez A.T."/>
            <person name="Baldrian P."/>
            <person name="Stursova M."/>
            <person name="Martinez M.J."/>
            <person name="Novotny C."/>
            <person name="Magnuson J.K."/>
            <person name="Spatafora J.W."/>
            <person name="Maurice S."/>
            <person name="Pangilinan J."/>
            <person name="Andreopoulos W."/>
            <person name="LaButti K."/>
            <person name="Hundley H."/>
            <person name="Na H."/>
            <person name="Kuo A."/>
            <person name="Barry K."/>
            <person name="Lipzen A."/>
            <person name="Henrissat B."/>
            <person name="Riley R."/>
            <person name="Ahrendt S."/>
            <person name="Nagy L.G."/>
            <person name="Grigoriev I.V."/>
            <person name="Martin F."/>
            <person name="Rosso M.N."/>
        </authorList>
    </citation>
    <scope>NUCLEOTIDE SEQUENCE</scope>
    <source>
        <strain evidence="1">CBS 384.51</strain>
    </source>
</reference>
<keyword evidence="2" id="KW-1185">Reference proteome</keyword>
<organism evidence="1 2">
    <name type="scientific">Irpex rosettiformis</name>
    <dbReference type="NCBI Taxonomy" id="378272"/>
    <lineage>
        <taxon>Eukaryota</taxon>
        <taxon>Fungi</taxon>
        <taxon>Dikarya</taxon>
        <taxon>Basidiomycota</taxon>
        <taxon>Agaricomycotina</taxon>
        <taxon>Agaricomycetes</taxon>
        <taxon>Polyporales</taxon>
        <taxon>Irpicaceae</taxon>
        <taxon>Irpex</taxon>
    </lineage>
</organism>
<dbReference type="EMBL" id="MU274900">
    <property type="protein sequence ID" value="KAI0094269.1"/>
    <property type="molecule type" value="Genomic_DNA"/>
</dbReference>
<accession>A0ACB8UJQ2</accession>
<gene>
    <name evidence="1" type="ORF">BDY19DRAFT_912035</name>
</gene>
<evidence type="ECO:0000313" key="1">
    <source>
        <dbReference type="EMBL" id="KAI0094269.1"/>
    </source>
</evidence>
<dbReference type="Proteomes" id="UP001055072">
    <property type="component" value="Unassembled WGS sequence"/>
</dbReference>
<comment type="caution">
    <text evidence="1">The sequence shown here is derived from an EMBL/GenBank/DDBJ whole genome shotgun (WGS) entry which is preliminary data.</text>
</comment>
<sequence>MVFLAGLAAFVAASVALTDASLAGLLTIPNTYGNFSGCASQPSVFSCENTTAIKNTCCSPTPGGLVLATQFWSTYTGLEKFGQKLPKASWTLHGLWPDNCDGSFGQYCDFSRQYDPAPSPKTLTPNGTVIPPWTGPNVGTFVKAFRRFDLLDWMNKYWINQGAPNADFWGHEFSKHATCTSTFDVKCYGDDYVEHQEVVDFFEAARRAFNMFPTYDMLASYGITPSNKTQYALADITNALTQQTGAVPYIGCSHNGTALSEVWYFNHVFGTEQYGRFKAVNSTTKSTCSSTQPIWYYERTKTSETEVRFLP</sequence>
<name>A0ACB8UJQ2_9APHY</name>
<evidence type="ECO:0000313" key="2">
    <source>
        <dbReference type="Proteomes" id="UP001055072"/>
    </source>
</evidence>